<dbReference type="AlphaFoldDB" id="A0A2K9NFX2"/>
<dbReference type="FunFam" id="3.40.30.10:FF:000013">
    <property type="entry name" value="Blast:Protein SCO1 homolog, mitochondrial"/>
    <property type="match status" value="1"/>
</dbReference>
<dbReference type="KEGG" id="ncb:C0V82_16495"/>
<organism evidence="6 7">
    <name type="scientific">Niveispirillum cyanobacteriorum</name>
    <dbReference type="NCBI Taxonomy" id="1612173"/>
    <lineage>
        <taxon>Bacteria</taxon>
        <taxon>Pseudomonadati</taxon>
        <taxon>Pseudomonadota</taxon>
        <taxon>Alphaproteobacteria</taxon>
        <taxon>Rhodospirillales</taxon>
        <taxon>Azospirillaceae</taxon>
        <taxon>Niveispirillum</taxon>
    </lineage>
</organism>
<dbReference type="InterPro" id="IPR003782">
    <property type="entry name" value="SCO1/SenC"/>
</dbReference>
<feature type="disulfide bond" description="Redox-active" evidence="4">
    <location>
        <begin position="81"/>
        <end position="85"/>
    </location>
</feature>
<dbReference type="GO" id="GO:0046872">
    <property type="term" value="F:metal ion binding"/>
    <property type="evidence" value="ECO:0007669"/>
    <property type="project" value="UniProtKB-KW"/>
</dbReference>
<dbReference type="CDD" id="cd02968">
    <property type="entry name" value="SCO"/>
    <property type="match status" value="1"/>
</dbReference>
<feature type="binding site" evidence="3">
    <location>
        <position position="81"/>
    </location>
    <ligand>
        <name>Cu cation</name>
        <dbReference type="ChEBI" id="CHEBI:23378"/>
    </ligand>
</feature>
<feature type="domain" description="Thioredoxin" evidence="5">
    <location>
        <begin position="43"/>
        <end position="208"/>
    </location>
</feature>
<sequence>MIVRIVKRRTFWTGLAVLATAALLGTVVLVADRLSPKKSEQGQGRAAIGGPFSLTDHTGQPVTQDILKGKISLVYFGYSFCPDICPTDLQLIGQALDQMTDEERAEAQALFITIDPERDTGPQLAGYVPLFHPQLRGLTGTPEQIDAAAKAYRAYYKKVSAEEAGTSDYLMDHSAFIYLMDRNGTFVRVFGHGVEPAEMLEWFRKVRVG</sequence>
<accession>A0A2K9NFX2</accession>
<evidence type="ECO:0000313" key="6">
    <source>
        <dbReference type="EMBL" id="AUN32024.1"/>
    </source>
</evidence>
<feature type="binding site" evidence="3">
    <location>
        <position position="85"/>
    </location>
    <ligand>
        <name>Cu cation</name>
        <dbReference type="ChEBI" id="CHEBI:23378"/>
    </ligand>
</feature>
<feature type="binding site" evidence="3">
    <location>
        <position position="173"/>
    </location>
    <ligand>
        <name>Cu cation</name>
        <dbReference type="ChEBI" id="CHEBI:23378"/>
    </ligand>
</feature>
<dbReference type="PANTHER" id="PTHR12151:SF25">
    <property type="entry name" value="LINALOOL DEHYDRATASE_ISOMERASE DOMAIN-CONTAINING PROTEIN"/>
    <property type="match status" value="1"/>
</dbReference>
<dbReference type="Proteomes" id="UP000234752">
    <property type="component" value="Chromosome eg_2"/>
</dbReference>
<proteinExistence type="inferred from homology"/>
<dbReference type="InterPro" id="IPR013766">
    <property type="entry name" value="Thioredoxin_domain"/>
</dbReference>
<dbReference type="PROSITE" id="PS51352">
    <property type="entry name" value="THIOREDOXIN_2"/>
    <property type="match status" value="1"/>
</dbReference>
<dbReference type="Gene3D" id="3.40.30.10">
    <property type="entry name" value="Glutaredoxin"/>
    <property type="match status" value="1"/>
</dbReference>
<keyword evidence="4" id="KW-1015">Disulfide bond</keyword>
<evidence type="ECO:0000256" key="3">
    <source>
        <dbReference type="PIRSR" id="PIRSR603782-1"/>
    </source>
</evidence>
<comment type="similarity">
    <text evidence="1">Belongs to the SCO1/2 family.</text>
</comment>
<evidence type="ECO:0000259" key="5">
    <source>
        <dbReference type="PROSITE" id="PS51352"/>
    </source>
</evidence>
<evidence type="ECO:0000256" key="4">
    <source>
        <dbReference type="PIRSR" id="PIRSR603782-2"/>
    </source>
</evidence>
<evidence type="ECO:0000256" key="1">
    <source>
        <dbReference type="ARBA" id="ARBA00010996"/>
    </source>
</evidence>
<keyword evidence="7" id="KW-1185">Reference proteome</keyword>
<dbReference type="EMBL" id="CP025612">
    <property type="protein sequence ID" value="AUN32024.1"/>
    <property type="molecule type" value="Genomic_DNA"/>
</dbReference>
<dbReference type="SUPFAM" id="SSF52833">
    <property type="entry name" value="Thioredoxin-like"/>
    <property type="match status" value="1"/>
</dbReference>
<keyword evidence="2 3" id="KW-0186">Copper</keyword>
<dbReference type="Pfam" id="PF02630">
    <property type="entry name" value="SCO1-SenC"/>
    <property type="match status" value="1"/>
</dbReference>
<evidence type="ECO:0000256" key="2">
    <source>
        <dbReference type="ARBA" id="ARBA00023008"/>
    </source>
</evidence>
<gene>
    <name evidence="6" type="ORF">C0V82_16495</name>
</gene>
<name>A0A2K9NFX2_9PROT</name>
<dbReference type="PANTHER" id="PTHR12151">
    <property type="entry name" value="ELECTRON TRANSPORT PROTIN SCO1/SENC FAMILY MEMBER"/>
    <property type="match status" value="1"/>
</dbReference>
<evidence type="ECO:0000313" key="7">
    <source>
        <dbReference type="Proteomes" id="UP000234752"/>
    </source>
</evidence>
<reference evidence="6 7" key="1">
    <citation type="submission" date="2017-12" db="EMBL/GenBank/DDBJ databases">
        <title>Genomes of bacteria within cyanobacterial aggregates.</title>
        <authorList>
            <person name="Cai H."/>
        </authorList>
    </citation>
    <scope>NUCLEOTIDE SEQUENCE [LARGE SCALE GENOMIC DNA]</scope>
    <source>
        <strain evidence="6 7">TH16</strain>
    </source>
</reference>
<dbReference type="InterPro" id="IPR036249">
    <property type="entry name" value="Thioredoxin-like_sf"/>
</dbReference>
<protein>
    <submittedName>
        <fullName evidence="6">SCO family protein</fullName>
    </submittedName>
</protein>
<keyword evidence="3" id="KW-0479">Metal-binding</keyword>